<gene>
    <name evidence="2" type="ORF">N4264_14450</name>
</gene>
<dbReference type="InterPro" id="IPR043714">
    <property type="entry name" value="DUF5655"/>
</dbReference>
<organism evidence="2 3">
    <name type="scientific">Tahibacter amnicola</name>
    <dbReference type="NCBI Taxonomy" id="2976241"/>
    <lineage>
        <taxon>Bacteria</taxon>
        <taxon>Pseudomonadati</taxon>
        <taxon>Pseudomonadota</taxon>
        <taxon>Gammaproteobacteria</taxon>
        <taxon>Lysobacterales</taxon>
        <taxon>Rhodanobacteraceae</taxon>
        <taxon>Tahibacter</taxon>
    </lineage>
</organism>
<evidence type="ECO:0000313" key="3">
    <source>
        <dbReference type="Proteomes" id="UP001064632"/>
    </source>
</evidence>
<dbReference type="RefSeq" id="WP_261692951.1">
    <property type="nucleotide sequence ID" value="NZ_CP104694.1"/>
</dbReference>
<dbReference type="Proteomes" id="UP001064632">
    <property type="component" value="Chromosome"/>
</dbReference>
<feature type="domain" description="DUF5655" evidence="1">
    <location>
        <begin position="10"/>
        <end position="115"/>
    </location>
</feature>
<name>A0ABY6B8V9_9GAMM</name>
<evidence type="ECO:0000259" key="1">
    <source>
        <dbReference type="Pfam" id="PF18899"/>
    </source>
</evidence>
<dbReference type="EMBL" id="CP104694">
    <property type="protein sequence ID" value="UXI65956.1"/>
    <property type="molecule type" value="Genomic_DNA"/>
</dbReference>
<accession>A0ABY6B8V9</accession>
<proteinExistence type="predicted"/>
<evidence type="ECO:0000313" key="2">
    <source>
        <dbReference type="EMBL" id="UXI65956.1"/>
    </source>
</evidence>
<keyword evidence="3" id="KW-1185">Reference proteome</keyword>
<dbReference type="Pfam" id="PF18899">
    <property type="entry name" value="DUF5655"/>
    <property type="match status" value="1"/>
</dbReference>
<reference evidence="2" key="1">
    <citation type="submission" date="2022-09" db="EMBL/GenBank/DDBJ databases">
        <title>Tahibacter sp. nov., isolated from a fresh water.</title>
        <authorList>
            <person name="Baek J.H."/>
            <person name="Lee J.K."/>
            <person name="Kim J.M."/>
            <person name="Jeon C.O."/>
        </authorList>
    </citation>
    <scope>NUCLEOTIDE SEQUENCE</scope>
    <source>
        <strain evidence="2">W38</strain>
    </source>
</reference>
<protein>
    <submittedName>
        <fullName evidence="2">DUF5655 domain-containing protein</fullName>
    </submittedName>
</protein>
<sequence>MTENTPAVQHHFTDRAPVVRAIYDRLLMAVRQFGPVEEDPKKTSIHLNRNSAFAGVATRKEALVITVKSARDIDSPRVAKREQVSKSRWHIEVRLTDPAQVDSELIAWLREAYEISA</sequence>